<dbReference type="Pfam" id="PF00324">
    <property type="entry name" value="AA_permease"/>
    <property type="match status" value="1"/>
</dbReference>
<evidence type="ECO:0000256" key="4">
    <source>
        <dbReference type="ARBA" id="ARBA00023136"/>
    </source>
</evidence>
<dbReference type="AlphaFoldDB" id="A0A810L659"/>
<dbReference type="GO" id="GO:0016020">
    <property type="term" value="C:membrane"/>
    <property type="evidence" value="ECO:0007669"/>
    <property type="project" value="UniProtKB-SubCell"/>
</dbReference>
<feature type="transmembrane region" description="Helical" evidence="5">
    <location>
        <begin position="382"/>
        <end position="401"/>
    </location>
</feature>
<feature type="transmembrane region" description="Helical" evidence="5">
    <location>
        <begin position="505"/>
        <end position="524"/>
    </location>
</feature>
<reference evidence="7" key="1">
    <citation type="submission" date="2020-08" db="EMBL/GenBank/DDBJ databases">
        <title>Whole genome shotgun sequence of Actinocatenispora sera NBRC 101916.</title>
        <authorList>
            <person name="Komaki H."/>
            <person name="Tamura T."/>
        </authorList>
    </citation>
    <scope>NUCLEOTIDE SEQUENCE</scope>
    <source>
        <strain evidence="7">NBRC 101916</strain>
    </source>
</reference>
<feature type="transmembrane region" description="Helical" evidence="5">
    <location>
        <begin position="55"/>
        <end position="77"/>
    </location>
</feature>
<evidence type="ECO:0000256" key="3">
    <source>
        <dbReference type="ARBA" id="ARBA00022989"/>
    </source>
</evidence>
<dbReference type="Gene3D" id="1.20.1740.10">
    <property type="entry name" value="Amino acid/polyamine transporter I"/>
    <property type="match status" value="1"/>
</dbReference>
<keyword evidence="2 5" id="KW-0812">Transmembrane</keyword>
<feature type="domain" description="Amino acid permease/ SLC12A" evidence="6">
    <location>
        <begin position="28"/>
        <end position="374"/>
    </location>
</feature>
<dbReference type="EMBL" id="AP023354">
    <property type="protein sequence ID" value="BCJ30823.1"/>
    <property type="molecule type" value="Genomic_DNA"/>
</dbReference>
<dbReference type="Proteomes" id="UP000680750">
    <property type="component" value="Chromosome"/>
</dbReference>
<feature type="transmembrane region" description="Helical" evidence="5">
    <location>
        <begin position="252"/>
        <end position="274"/>
    </location>
</feature>
<dbReference type="InterPro" id="IPR004841">
    <property type="entry name" value="AA-permease/SLC12A_dom"/>
</dbReference>
<feature type="transmembrane region" description="Helical" evidence="5">
    <location>
        <begin position="178"/>
        <end position="200"/>
    </location>
</feature>
<dbReference type="PANTHER" id="PTHR47547:SF1">
    <property type="entry name" value="ASPARTATE-PROTON SYMPORTER"/>
    <property type="match status" value="1"/>
</dbReference>
<keyword evidence="3 5" id="KW-1133">Transmembrane helix</keyword>
<keyword evidence="4 5" id="KW-0472">Membrane</keyword>
<dbReference type="GO" id="GO:0022857">
    <property type="term" value="F:transmembrane transporter activity"/>
    <property type="evidence" value="ECO:0007669"/>
    <property type="project" value="InterPro"/>
</dbReference>
<dbReference type="KEGG" id="aser:Asera_49310"/>
<comment type="subcellular location">
    <subcellularLocation>
        <location evidence="1">Membrane</location>
        <topology evidence="1">Multi-pass membrane protein</topology>
    </subcellularLocation>
</comment>
<dbReference type="InterPro" id="IPR052962">
    <property type="entry name" value="AA_Transporter_AGT"/>
</dbReference>
<evidence type="ECO:0000256" key="5">
    <source>
        <dbReference type="SAM" id="Phobius"/>
    </source>
</evidence>
<name>A0A810L659_9ACTN</name>
<gene>
    <name evidence="7" type="ORF">Asera_49310</name>
</gene>
<sequence>MSAATGETPGSGPADKRHLRRDIGMIGLLFTGVGSIIGSGWLFGALRASQQAGPAAIFSWLIGGVMIILIGLTFAELGTMFPVTGGVIRFPQYAFGTFASYTLGWITWLAAAVVAPIEVTGVLQYATKYYSGFTEAHAGGVFTLRPVGIVVAIALLAVFCIINVLGVRYFAQINNVLVWWKLIVIVLVIVMFLITAFHGANFTSHGFAPKGPSGIFTAIATAGVVFSFLGFRQGIELAGETSNPKRNVPFAVIGSVVLTMVIYILLQIAFIAAVNPHDLVTSHGWTDLAFKNDFGPLAAIASAIGLAWLAVVLYIDAIVSPGDTGLIYTAVTSRLGYVTARNGNAPAGVGKLTKTGVPWVSTIITFILGVIFLLPFPSWQQLVGLVTSATVLSFGSGPLVWAAMRKELPDQERPFRIPGGHIIPVLAFYSANLIVFWSGWDTNWKFFVAIIVGLILLAVFQATGQIKSVGGLDFKHGYWTVIWLAGLAIVSYVGSLINKGAGDSWLIWGFVACAVLTAVIYWLGWTTRMSKQRMEEMIEHTPHDEVAVEEAGITA</sequence>
<feature type="transmembrane region" description="Helical" evidence="5">
    <location>
        <begin position="294"/>
        <end position="315"/>
    </location>
</feature>
<feature type="transmembrane region" description="Helical" evidence="5">
    <location>
        <begin position="446"/>
        <end position="464"/>
    </location>
</feature>
<evidence type="ECO:0000256" key="2">
    <source>
        <dbReference type="ARBA" id="ARBA00022692"/>
    </source>
</evidence>
<evidence type="ECO:0000313" key="8">
    <source>
        <dbReference type="Proteomes" id="UP000680750"/>
    </source>
</evidence>
<feature type="transmembrane region" description="Helical" evidence="5">
    <location>
        <begin position="98"/>
        <end position="126"/>
    </location>
</feature>
<accession>A0A810L659</accession>
<evidence type="ECO:0000256" key="1">
    <source>
        <dbReference type="ARBA" id="ARBA00004141"/>
    </source>
</evidence>
<feature type="transmembrane region" description="Helical" evidence="5">
    <location>
        <begin position="212"/>
        <end position="231"/>
    </location>
</feature>
<feature type="transmembrane region" description="Helical" evidence="5">
    <location>
        <begin position="357"/>
        <end position="376"/>
    </location>
</feature>
<feature type="transmembrane region" description="Helical" evidence="5">
    <location>
        <begin position="476"/>
        <end position="493"/>
    </location>
</feature>
<feature type="transmembrane region" description="Helical" evidence="5">
    <location>
        <begin position="146"/>
        <end position="166"/>
    </location>
</feature>
<feature type="transmembrane region" description="Helical" evidence="5">
    <location>
        <begin position="23"/>
        <end position="43"/>
    </location>
</feature>
<evidence type="ECO:0000313" key="7">
    <source>
        <dbReference type="EMBL" id="BCJ30823.1"/>
    </source>
</evidence>
<proteinExistence type="predicted"/>
<protein>
    <submittedName>
        <fullName evidence="7">Amino acid permease</fullName>
    </submittedName>
</protein>
<dbReference type="PANTHER" id="PTHR47547">
    <property type="match status" value="1"/>
</dbReference>
<evidence type="ECO:0000259" key="6">
    <source>
        <dbReference type="Pfam" id="PF00324"/>
    </source>
</evidence>
<keyword evidence="8" id="KW-1185">Reference proteome</keyword>
<dbReference type="PIRSF" id="PIRSF006060">
    <property type="entry name" value="AA_transporter"/>
    <property type="match status" value="1"/>
</dbReference>
<feature type="transmembrane region" description="Helical" evidence="5">
    <location>
        <begin position="422"/>
        <end position="440"/>
    </location>
</feature>
<dbReference type="RefSeq" id="WP_051802536.1">
    <property type="nucleotide sequence ID" value="NZ_AP023354.1"/>
</dbReference>
<organism evidence="7 8">
    <name type="scientific">Actinocatenispora sera</name>
    <dbReference type="NCBI Taxonomy" id="390989"/>
    <lineage>
        <taxon>Bacteria</taxon>
        <taxon>Bacillati</taxon>
        <taxon>Actinomycetota</taxon>
        <taxon>Actinomycetes</taxon>
        <taxon>Micromonosporales</taxon>
        <taxon>Micromonosporaceae</taxon>
        <taxon>Actinocatenispora</taxon>
    </lineage>
</organism>